<evidence type="ECO:0000313" key="3">
    <source>
        <dbReference type="EMBL" id="KWX11456.1"/>
    </source>
</evidence>
<accession>A0A132NN38</accession>
<name>A0A132NN38_GIAIN</name>
<organism evidence="3 4">
    <name type="scientific">Giardia duodenalis assemblage B</name>
    <dbReference type="NCBI Taxonomy" id="1394984"/>
    <lineage>
        <taxon>Eukaryota</taxon>
        <taxon>Metamonada</taxon>
        <taxon>Diplomonadida</taxon>
        <taxon>Hexamitidae</taxon>
        <taxon>Giardiinae</taxon>
        <taxon>Giardia</taxon>
    </lineage>
</organism>
<dbReference type="Pfam" id="PF01205">
    <property type="entry name" value="Impact_N"/>
    <property type="match status" value="1"/>
</dbReference>
<dbReference type="GO" id="GO:0005737">
    <property type="term" value="C:cytoplasm"/>
    <property type="evidence" value="ECO:0007669"/>
    <property type="project" value="TreeGrafter"/>
</dbReference>
<proteinExistence type="inferred from homology"/>
<evidence type="ECO:0000259" key="2">
    <source>
        <dbReference type="Pfam" id="PF01205"/>
    </source>
</evidence>
<dbReference type="OrthoDB" id="69641at2759"/>
<evidence type="ECO:0000256" key="1">
    <source>
        <dbReference type="ARBA" id="ARBA00007665"/>
    </source>
</evidence>
<dbReference type="PROSITE" id="PS00910">
    <property type="entry name" value="UPF0029"/>
    <property type="match status" value="1"/>
</dbReference>
<comment type="similarity">
    <text evidence="1">Belongs to the IMPACT family.</text>
</comment>
<dbReference type="InterPro" id="IPR036956">
    <property type="entry name" value="Impact_N_sf"/>
</dbReference>
<dbReference type="InterPro" id="IPR020569">
    <property type="entry name" value="UPF0029_Impact_CS"/>
</dbReference>
<dbReference type="GO" id="GO:0140469">
    <property type="term" value="P:GCN2-mediated signaling"/>
    <property type="evidence" value="ECO:0007669"/>
    <property type="project" value="TreeGrafter"/>
</dbReference>
<dbReference type="InterPro" id="IPR001498">
    <property type="entry name" value="Impact_N"/>
</dbReference>
<dbReference type="PANTHER" id="PTHR16301:SF25">
    <property type="entry name" value="PROTEIN IMPACT"/>
    <property type="match status" value="1"/>
</dbReference>
<dbReference type="SUPFAM" id="SSF54211">
    <property type="entry name" value="Ribosomal protein S5 domain 2-like"/>
    <property type="match status" value="1"/>
</dbReference>
<dbReference type="InterPro" id="IPR023582">
    <property type="entry name" value="Impact"/>
</dbReference>
<gene>
    <name evidence="3" type="ORF">QR46_4585</name>
</gene>
<dbReference type="PANTHER" id="PTHR16301">
    <property type="entry name" value="IMPACT-RELATED"/>
    <property type="match status" value="1"/>
</dbReference>
<dbReference type="EMBL" id="JXTI01000186">
    <property type="protein sequence ID" value="KWX11456.1"/>
    <property type="molecule type" value="Genomic_DNA"/>
</dbReference>
<feature type="domain" description="Impact N-terminal" evidence="2">
    <location>
        <begin position="157"/>
        <end position="265"/>
    </location>
</feature>
<dbReference type="VEuPathDB" id="GiardiaDB:QR46_4585"/>
<protein>
    <submittedName>
        <fullName evidence="3">Impact-like protein</fullName>
    </submittedName>
</protein>
<dbReference type="Gene3D" id="3.30.230.30">
    <property type="entry name" value="Impact, N-terminal domain"/>
    <property type="match status" value="1"/>
</dbReference>
<dbReference type="InterPro" id="IPR020568">
    <property type="entry name" value="Ribosomal_Su5_D2-typ_SF"/>
</dbReference>
<dbReference type="GO" id="GO:0006446">
    <property type="term" value="P:regulation of translational initiation"/>
    <property type="evidence" value="ECO:0007669"/>
    <property type="project" value="TreeGrafter"/>
</dbReference>
<dbReference type="Proteomes" id="UP000070089">
    <property type="component" value="Unassembled WGS sequence"/>
</dbReference>
<dbReference type="AlphaFoldDB" id="A0A132NN38"/>
<reference evidence="3 4" key="1">
    <citation type="journal article" date="2015" name="Mol. Biochem. Parasitol.">
        <title>Identification of polymorphic genes for use in assemblage B genotyping assays through comparative genomics of multiple assemblage B Giardia duodenalis isolates.</title>
        <authorList>
            <person name="Wielinga C."/>
            <person name="Thompson R.C."/>
            <person name="Monis P."/>
            <person name="Ryan U."/>
        </authorList>
    </citation>
    <scope>NUCLEOTIDE SEQUENCE [LARGE SCALE GENOMIC DNA]</scope>
    <source>
        <strain evidence="3 4">BAH15c1</strain>
    </source>
</reference>
<evidence type="ECO:0000313" key="4">
    <source>
        <dbReference type="Proteomes" id="UP000070089"/>
    </source>
</evidence>
<comment type="caution">
    <text evidence="3">The sequence shown here is derived from an EMBL/GenBank/DDBJ whole genome shotgun (WGS) entry which is preliminary data.</text>
</comment>
<sequence length="279" mass="30618">MIMNEQLEALEHMFPDCVVEVSLPVVSIFINSDKSHYESSITFSLSLNNSGETSGDLLINSAEVQSTILSSDVCRLLTRDLINVVAADRADLIAATVFAYGKILSELESAAKEANAIKAAPASKQSNSQTVHKNPPCTDDHWLKEFCALKSNVIKSKKSVFFAHTAHVLTIEDVNRFHTFLMDAQGLGDATHNIVAYRLCPTGDSSSLQEDFDDDGEHAAGGRLLLLMQKMKVYNRVVIVTRYFGGVLLGPVRFKHINDCAQEVILQAKQVDPKFCSGI</sequence>